<comment type="similarity">
    <text evidence="3">Belongs to the ribose 5-phosphate isomerase family.</text>
</comment>
<dbReference type="GO" id="GO:0004751">
    <property type="term" value="F:ribose-5-phosphate isomerase activity"/>
    <property type="evidence" value="ECO:0007669"/>
    <property type="project" value="UniProtKB-EC"/>
</dbReference>
<organism evidence="10 11">
    <name type="scientific">Endocarpon pusillum</name>
    <dbReference type="NCBI Taxonomy" id="364733"/>
    <lineage>
        <taxon>Eukaryota</taxon>
        <taxon>Fungi</taxon>
        <taxon>Dikarya</taxon>
        <taxon>Ascomycota</taxon>
        <taxon>Pezizomycotina</taxon>
        <taxon>Eurotiomycetes</taxon>
        <taxon>Chaetothyriomycetidae</taxon>
        <taxon>Verrucariales</taxon>
        <taxon>Verrucariaceae</taxon>
        <taxon>Endocarpon</taxon>
    </lineage>
</organism>
<evidence type="ECO:0000313" key="10">
    <source>
        <dbReference type="EMBL" id="KAF7503152.1"/>
    </source>
</evidence>
<dbReference type="EMBL" id="JAACFV010000194">
    <property type="protein sequence ID" value="KAF7503152.1"/>
    <property type="molecule type" value="Genomic_DNA"/>
</dbReference>
<comment type="catalytic activity">
    <reaction evidence="1">
        <text>aldehydo-D-ribose 5-phosphate = D-ribulose 5-phosphate</text>
        <dbReference type="Rhea" id="RHEA:14657"/>
        <dbReference type="ChEBI" id="CHEBI:58121"/>
        <dbReference type="ChEBI" id="CHEBI:58273"/>
        <dbReference type="EC" id="5.3.1.6"/>
    </reaction>
</comment>
<dbReference type="GO" id="GO:0005737">
    <property type="term" value="C:cytoplasm"/>
    <property type="evidence" value="ECO:0007669"/>
    <property type="project" value="TreeGrafter"/>
</dbReference>
<name>A0A8H7A9K9_9EURO</name>
<evidence type="ECO:0000256" key="9">
    <source>
        <dbReference type="SAM" id="MobiDB-lite"/>
    </source>
</evidence>
<dbReference type="InterPro" id="IPR037171">
    <property type="entry name" value="NagB/RpiA_transferase-like"/>
</dbReference>
<dbReference type="FunFam" id="3.40.50.1360:FF:000014">
    <property type="entry name" value="Ribose 5-phosphate isomerase"/>
    <property type="match status" value="1"/>
</dbReference>
<accession>A0A8H7A9K9</accession>
<evidence type="ECO:0000256" key="5">
    <source>
        <dbReference type="ARBA" id="ARBA00019150"/>
    </source>
</evidence>
<dbReference type="GO" id="GO:0006014">
    <property type="term" value="P:D-ribose metabolic process"/>
    <property type="evidence" value="ECO:0007669"/>
    <property type="project" value="TreeGrafter"/>
</dbReference>
<comment type="pathway">
    <text evidence="2">Carbohydrate degradation; pentose phosphate pathway; D-ribose 5-phosphate from D-ribulose 5-phosphate (non-oxidative stage): step 1/1.</text>
</comment>
<dbReference type="SUPFAM" id="SSF75445">
    <property type="entry name" value="D-ribose-5-phosphate isomerase (RpiA), lid domain"/>
    <property type="match status" value="1"/>
</dbReference>
<evidence type="ECO:0000256" key="1">
    <source>
        <dbReference type="ARBA" id="ARBA00001713"/>
    </source>
</evidence>
<protein>
    <recommendedName>
        <fullName evidence="5">Ribose-5-phosphate isomerase</fullName>
        <ecNumber evidence="4">5.3.1.6</ecNumber>
    </recommendedName>
    <alternativeName>
        <fullName evidence="8">D-ribose-5-phosphate ketol-isomerase</fullName>
    </alternativeName>
    <alternativeName>
        <fullName evidence="7">Phosphoriboisomerase</fullName>
    </alternativeName>
</protein>
<evidence type="ECO:0000256" key="2">
    <source>
        <dbReference type="ARBA" id="ARBA00004988"/>
    </source>
</evidence>
<dbReference type="UniPathway" id="UPA00115">
    <property type="reaction ID" value="UER00412"/>
</dbReference>
<dbReference type="Gene3D" id="3.40.50.1360">
    <property type="match status" value="1"/>
</dbReference>
<dbReference type="OrthoDB" id="1555531at2759"/>
<feature type="compositionally biased region" description="Polar residues" evidence="9">
    <location>
        <begin position="253"/>
        <end position="262"/>
    </location>
</feature>
<evidence type="ECO:0000313" key="11">
    <source>
        <dbReference type="Proteomes" id="UP000606974"/>
    </source>
</evidence>
<evidence type="ECO:0000256" key="7">
    <source>
        <dbReference type="ARBA" id="ARBA00029734"/>
    </source>
</evidence>
<proteinExistence type="inferred from homology"/>
<dbReference type="InterPro" id="IPR004788">
    <property type="entry name" value="Ribose5P_isomerase_type_A"/>
</dbReference>
<dbReference type="SUPFAM" id="SSF100950">
    <property type="entry name" value="NagB/RpiA/CoA transferase-like"/>
    <property type="match status" value="1"/>
</dbReference>
<dbReference type="EC" id="5.3.1.6" evidence="4"/>
<keyword evidence="11" id="KW-1185">Reference proteome</keyword>
<sequence>MKLTRTVFVDLKLPRHTARRSGLYPPCIQYLARSFALLSSYSPRPGSSSHPLSTMSHGIEESKRAAAVQAVKENFPPDPHFVGIGSGTTIVYVVEAIKALEQDVSRVGFVPTGSQSRQLILDAGLKAVQFDSIPEKAVLDICFDGADEVDEDLNCIKGGGACLFQEKLVAMRSKKFICVADHRKLQSRLLTSWPSIPIEVAPIAARQVLVRLRELGSPSPHLREGHIPKAGPLKTDQDFFIIDAPFPRLLTSSDLKSTSASTPRHDDGVSNNGADNDSRSEGRGKDGIWEVEHLANAIKSIEGVLEVGIFSGRTGPEAIEAGTVGGQRPVACYFGMVDGSVTVRKASPKVDDIKRKLEFEAKPTD</sequence>
<dbReference type="PANTHER" id="PTHR11934">
    <property type="entry name" value="RIBOSE-5-PHOSPHATE ISOMERASE"/>
    <property type="match status" value="1"/>
</dbReference>
<comment type="caution">
    <text evidence="10">The sequence shown here is derived from an EMBL/GenBank/DDBJ whole genome shotgun (WGS) entry which is preliminary data.</text>
</comment>
<feature type="compositionally biased region" description="Basic and acidic residues" evidence="9">
    <location>
        <begin position="276"/>
        <end position="285"/>
    </location>
</feature>
<dbReference type="Proteomes" id="UP000606974">
    <property type="component" value="Unassembled WGS sequence"/>
</dbReference>
<reference evidence="10" key="1">
    <citation type="submission" date="2020-02" db="EMBL/GenBank/DDBJ databases">
        <authorList>
            <person name="Palmer J.M."/>
        </authorList>
    </citation>
    <scope>NUCLEOTIDE SEQUENCE</scope>
    <source>
        <strain evidence="10">EPUS1.4</strain>
        <tissue evidence="10">Thallus</tissue>
    </source>
</reference>
<dbReference type="AlphaFoldDB" id="A0A8H7A9K9"/>
<evidence type="ECO:0000256" key="6">
    <source>
        <dbReference type="ARBA" id="ARBA00023235"/>
    </source>
</evidence>
<dbReference type="GO" id="GO:0009052">
    <property type="term" value="P:pentose-phosphate shunt, non-oxidative branch"/>
    <property type="evidence" value="ECO:0007669"/>
    <property type="project" value="InterPro"/>
</dbReference>
<dbReference type="Pfam" id="PF06026">
    <property type="entry name" value="Rib_5-P_isom_A"/>
    <property type="match status" value="1"/>
</dbReference>
<evidence type="ECO:0000256" key="3">
    <source>
        <dbReference type="ARBA" id="ARBA00008088"/>
    </source>
</evidence>
<dbReference type="Gene3D" id="3.30.70.260">
    <property type="match status" value="1"/>
</dbReference>
<feature type="region of interest" description="Disordered" evidence="9">
    <location>
        <begin position="253"/>
        <end position="285"/>
    </location>
</feature>
<dbReference type="CDD" id="cd01398">
    <property type="entry name" value="RPI_A"/>
    <property type="match status" value="1"/>
</dbReference>
<dbReference type="PANTHER" id="PTHR11934:SF0">
    <property type="entry name" value="RIBOSE-5-PHOSPHATE ISOMERASE"/>
    <property type="match status" value="1"/>
</dbReference>
<keyword evidence="6" id="KW-0413">Isomerase</keyword>
<dbReference type="NCBIfam" id="TIGR00021">
    <property type="entry name" value="rpiA"/>
    <property type="match status" value="1"/>
</dbReference>
<gene>
    <name evidence="10" type="ORF">GJ744_004256</name>
</gene>
<evidence type="ECO:0000256" key="8">
    <source>
        <dbReference type="ARBA" id="ARBA00032273"/>
    </source>
</evidence>
<evidence type="ECO:0000256" key="4">
    <source>
        <dbReference type="ARBA" id="ARBA00011959"/>
    </source>
</evidence>